<proteinExistence type="predicted"/>
<evidence type="ECO:0000313" key="11">
    <source>
        <dbReference type="Proteomes" id="UP000006050"/>
    </source>
</evidence>
<dbReference type="AlphaFoldDB" id="I3Z8S6"/>
<dbReference type="Pfam" id="PF20473">
    <property type="entry name" value="MmeI_Mtase"/>
    <property type="match status" value="1"/>
</dbReference>
<evidence type="ECO:0000256" key="2">
    <source>
        <dbReference type="ARBA" id="ARBA00022603"/>
    </source>
</evidence>
<reference evidence="11" key="1">
    <citation type="submission" date="2012-06" db="EMBL/GenBank/DDBJ databases">
        <title>The complete genome of Belliella baltica DSM 15883.</title>
        <authorList>
            <person name="Lucas S."/>
            <person name="Copeland A."/>
            <person name="Lapidus A."/>
            <person name="Goodwin L."/>
            <person name="Pitluck S."/>
            <person name="Peters L."/>
            <person name="Mikhailova N."/>
            <person name="Davenport K."/>
            <person name="Kyrpides N."/>
            <person name="Mavromatis K."/>
            <person name="Pagani I."/>
            <person name="Ivanova N."/>
            <person name="Ovchinnikova G."/>
            <person name="Zeytun A."/>
            <person name="Detter J.C."/>
            <person name="Han C."/>
            <person name="Land M."/>
            <person name="Hauser L."/>
            <person name="Markowitz V."/>
            <person name="Cheng J.-F."/>
            <person name="Hugenholtz P."/>
            <person name="Woyke T."/>
            <person name="Wu D."/>
            <person name="Tindall B."/>
            <person name="Pomrenke H."/>
            <person name="Brambilla E."/>
            <person name="Klenk H.-P."/>
            <person name="Eisen J.A."/>
        </authorList>
    </citation>
    <scope>NUCLEOTIDE SEQUENCE [LARGE SCALE GENOMIC DNA]</scope>
    <source>
        <strain evidence="11">DSM 15883 / CIP 108006 / LMG 21964 / BA134</strain>
    </source>
</reference>
<organism evidence="10 11">
    <name type="scientific">Belliella baltica (strain DSM 15883 / CIP 108006 / LMG 21964 / BA134)</name>
    <dbReference type="NCBI Taxonomy" id="866536"/>
    <lineage>
        <taxon>Bacteria</taxon>
        <taxon>Pseudomonadati</taxon>
        <taxon>Bacteroidota</taxon>
        <taxon>Cytophagia</taxon>
        <taxon>Cytophagales</taxon>
        <taxon>Cyclobacteriaceae</taxon>
        <taxon>Belliella</taxon>
    </lineage>
</organism>
<evidence type="ECO:0000256" key="3">
    <source>
        <dbReference type="ARBA" id="ARBA00022679"/>
    </source>
</evidence>
<feature type="domain" description="MmeI-like C-terminal" evidence="8">
    <location>
        <begin position="810"/>
        <end position="887"/>
    </location>
</feature>
<evidence type="ECO:0000256" key="1">
    <source>
        <dbReference type="ARBA" id="ARBA00011900"/>
    </source>
</evidence>
<dbReference type="OrthoDB" id="32195at2"/>
<dbReference type="PATRIC" id="fig|866536.3.peg.3236"/>
<evidence type="ECO:0000259" key="6">
    <source>
        <dbReference type="Pfam" id="PF20465"/>
    </source>
</evidence>
<dbReference type="KEGG" id="bbd:Belba_3130"/>
<dbReference type="InterPro" id="IPR046819">
    <property type="entry name" value="MmeI_hel"/>
</dbReference>
<dbReference type="Pfam" id="PF20465">
    <property type="entry name" value="MmeI_hel"/>
    <property type="match status" value="1"/>
</dbReference>
<evidence type="ECO:0000259" key="9">
    <source>
        <dbReference type="Pfam" id="PF20473"/>
    </source>
</evidence>
<dbReference type="GO" id="GO:0032259">
    <property type="term" value="P:methylation"/>
    <property type="evidence" value="ECO:0007669"/>
    <property type="project" value="UniProtKB-KW"/>
</dbReference>
<feature type="domain" description="MmeI-like DNA-methyltransferase" evidence="9">
    <location>
        <begin position="328"/>
        <end position="588"/>
    </location>
</feature>
<evidence type="ECO:0000259" key="8">
    <source>
        <dbReference type="Pfam" id="PF20467"/>
    </source>
</evidence>
<dbReference type="InterPro" id="IPR046817">
    <property type="entry name" value="MmeI_N"/>
</dbReference>
<comment type="catalytic activity">
    <reaction evidence="4">
        <text>a 2'-deoxyadenosine in DNA + S-adenosyl-L-methionine = an N(6)-methyl-2'-deoxyadenosine in DNA + S-adenosyl-L-homocysteine + H(+)</text>
        <dbReference type="Rhea" id="RHEA:15197"/>
        <dbReference type="Rhea" id="RHEA-COMP:12418"/>
        <dbReference type="Rhea" id="RHEA-COMP:12419"/>
        <dbReference type="ChEBI" id="CHEBI:15378"/>
        <dbReference type="ChEBI" id="CHEBI:57856"/>
        <dbReference type="ChEBI" id="CHEBI:59789"/>
        <dbReference type="ChEBI" id="CHEBI:90615"/>
        <dbReference type="ChEBI" id="CHEBI:90616"/>
        <dbReference type="EC" id="2.1.1.72"/>
    </reaction>
</comment>
<keyword evidence="2 10" id="KW-0489">Methyltransferase</keyword>
<dbReference type="RefSeq" id="WP_014773588.1">
    <property type="nucleotide sequence ID" value="NC_018010.1"/>
</dbReference>
<evidence type="ECO:0000256" key="4">
    <source>
        <dbReference type="ARBA" id="ARBA00047942"/>
    </source>
</evidence>
<dbReference type="InterPro" id="IPR046818">
    <property type="entry name" value="MmeI_C"/>
</dbReference>
<dbReference type="InterPro" id="IPR050953">
    <property type="entry name" value="N4_N6_ade-DNA_methylase"/>
</dbReference>
<dbReference type="EC" id="2.1.1.72" evidence="1"/>
<feature type="domain" description="MmeI-like N-terminal" evidence="5">
    <location>
        <begin position="2"/>
        <end position="159"/>
    </location>
</feature>
<dbReference type="HOGENOM" id="CLU_005831_3_0_10"/>
<evidence type="ECO:0000259" key="7">
    <source>
        <dbReference type="Pfam" id="PF20466"/>
    </source>
</evidence>
<dbReference type="REBASE" id="49016">
    <property type="entry name" value="Bba15883ORF3130P"/>
</dbReference>
<dbReference type="PANTHER" id="PTHR33841:SF1">
    <property type="entry name" value="DNA METHYLTRANSFERASE A"/>
    <property type="match status" value="1"/>
</dbReference>
<protein>
    <recommendedName>
        <fullName evidence="1">site-specific DNA-methyltransferase (adenine-specific)</fullName>
        <ecNumber evidence="1">2.1.1.72</ecNumber>
    </recommendedName>
</protein>
<sequence>MKSTEIKYNVQHLIDNFSKEEFVFELLVAYGISKTSVTRLKKGDYNLSKVDGELLYKKKIFFKVEKSDKLLSSIEKISNEERILKHQPRFIIVTDYKQLVAKDLKVNKLPLDIKLTELPNYFDFFLPLAGSEVYNASNNNEADRNASYKMASLYDLLIEENPTIYNSKSSIHNLNIFLSRLLFCFFAEDTEIFEQDSIFTNTLAQHTAENGKDTHTFLDELFDRLNKADTELAEVPDFLAKFPYVNGGLFGQKINSPVFNFKARKTLLELGDLNWKDINPDIFGSMIQAVVIPEYRSDLGMHYTSVENIKKLIKPLFLDELYEAYENANTISQLRSLIKRISKIKFFDPACGSGNFLIITYKEIRLLEIKILEKITDLEGNAPTIKWTSIQLSQFYGIEIDDFAHEMAILSLWLAEHQMNKVFEERLFDYGKSKPILPLKEAGQITQGNATRRNWNEVCPITEKDEVYVIGNPPYLGARLQDAEQKKDMKIVFNGKNGYNNMDYISCWFFKAKDYIKEFNAKCAFVTTNSICQGEQVALMWPTILSDKIEIDFAYQSFKWTNNAKGNAGVTVIILALRNVSDEPKYLFIDNFKKLAKNINPYLTDATNIIVTGRSKPLSKFPEISFGNMANDGGYLLLSEEEKEELINQNQTSEKFIKPFFGSSEYIRGNKRFCLWIKNDQLKEAYKIPEIAKRIDKVEIHRLNSNRKATQILAENPNLFGEIRHQNSDSLLIPRHTSETRDYIPIGFFDSETIIADSAMAIYHAQPWLFGVVTSRMHMVWVRNVGGKLKTDYRYSAKLCYNTFPFPDINTKQKENLNLYVFAILDERAKHPSKTMAQLYNPTTMPKGLLQAHQELDTAIEQCYRLQPFKNDTERLEYLFKQYEEMLQKDTLFAKVKKTKKK</sequence>
<dbReference type="EMBL" id="CP003281">
    <property type="protein sequence ID" value="AFL85644.1"/>
    <property type="molecule type" value="Genomic_DNA"/>
</dbReference>
<dbReference type="Pfam" id="PF20466">
    <property type="entry name" value="MmeI_TRD"/>
    <property type="match status" value="1"/>
</dbReference>
<dbReference type="GO" id="GO:0009007">
    <property type="term" value="F:site-specific DNA-methyltransferase (adenine-specific) activity"/>
    <property type="evidence" value="ECO:0007669"/>
    <property type="project" value="UniProtKB-EC"/>
</dbReference>
<dbReference type="InterPro" id="IPR046816">
    <property type="entry name" value="MmeI_Mtase"/>
</dbReference>
<dbReference type="InterPro" id="IPR046820">
    <property type="entry name" value="MmeI_TRD"/>
</dbReference>
<feature type="domain" description="MmeI-like helicase spacer" evidence="6">
    <location>
        <begin position="172"/>
        <end position="250"/>
    </location>
</feature>
<dbReference type="Proteomes" id="UP000006050">
    <property type="component" value="Chromosome"/>
</dbReference>
<accession>I3Z8S6</accession>
<dbReference type="Pfam" id="PF20467">
    <property type="entry name" value="MmeI_C"/>
    <property type="match status" value="1"/>
</dbReference>
<keyword evidence="3" id="KW-0808">Transferase</keyword>
<dbReference type="eggNOG" id="COG1002">
    <property type="taxonomic scope" value="Bacteria"/>
</dbReference>
<dbReference type="PANTHER" id="PTHR33841">
    <property type="entry name" value="DNA METHYLTRANSFERASE YEEA-RELATED"/>
    <property type="match status" value="1"/>
</dbReference>
<keyword evidence="11" id="KW-1185">Reference proteome</keyword>
<evidence type="ECO:0000313" key="10">
    <source>
        <dbReference type="EMBL" id="AFL85644.1"/>
    </source>
</evidence>
<name>I3Z8S6_BELBD</name>
<gene>
    <name evidence="10" type="ordered locus">Belba_3130</name>
</gene>
<dbReference type="SUPFAM" id="SSF53335">
    <property type="entry name" value="S-adenosyl-L-methionine-dependent methyltransferases"/>
    <property type="match status" value="1"/>
</dbReference>
<dbReference type="Gene3D" id="3.40.50.150">
    <property type="entry name" value="Vaccinia Virus protein VP39"/>
    <property type="match status" value="1"/>
</dbReference>
<evidence type="ECO:0000259" key="5">
    <source>
        <dbReference type="Pfam" id="PF20464"/>
    </source>
</evidence>
<dbReference type="Pfam" id="PF20464">
    <property type="entry name" value="MmeI_N"/>
    <property type="match status" value="1"/>
</dbReference>
<feature type="domain" description="MmeI-like target recognition" evidence="7">
    <location>
        <begin position="606"/>
        <end position="809"/>
    </location>
</feature>
<dbReference type="STRING" id="866536.Belba_3130"/>
<dbReference type="InterPro" id="IPR029063">
    <property type="entry name" value="SAM-dependent_MTases_sf"/>
</dbReference>